<evidence type="ECO:0000256" key="2">
    <source>
        <dbReference type="ARBA" id="ARBA00022741"/>
    </source>
</evidence>
<reference evidence="7 8" key="1">
    <citation type="journal article" date="2012" name="G3 (Bethesda)">
        <title>Pichia sorbitophila, an interspecies yeast hybrid reveals early steps of genome resolution following polyploidization.</title>
        <authorList>
            <person name="Leh Louis V."/>
            <person name="Despons L."/>
            <person name="Friedrich A."/>
            <person name="Martin T."/>
            <person name="Durrens P."/>
            <person name="Casaregola S."/>
            <person name="Neuveglise C."/>
            <person name="Fairhead C."/>
            <person name="Marck C."/>
            <person name="Cruz J.A."/>
            <person name="Straub M.L."/>
            <person name="Kugler V."/>
            <person name="Sacerdot C."/>
            <person name="Uzunov Z."/>
            <person name="Thierry A."/>
            <person name="Weiss S."/>
            <person name="Bleykasten C."/>
            <person name="De Montigny J."/>
            <person name="Jacques N."/>
            <person name="Jung P."/>
            <person name="Lemaire M."/>
            <person name="Mallet S."/>
            <person name="Morel G."/>
            <person name="Richard G.F."/>
            <person name="Sarkar A."/>
            <person name="Savel G."/>
            <person name="Schacherer J."/>
            <person name="Seret M.L."/>
            <person name="Talla E."/>
            <person name="Samson G."/>
            <person name="Jubin C."/>
            <person name="Poulain J."/>
            <person name="Vacherie B."/>
            <person name="Barbe V."/>
            <person name="Pelletier E."/>
            <person name="Sherman D.J."/>
            <person name="Westhof E."/>
            <person name="Weissenbach J."/>
            <person name="Baret P.V."/>
            <person name="Wincker P."/>
            <person name="Gaillardin C."/>
            <person name="Dujon B."/>
            <person name="Souciet J.L."/>
        </authorList>
    </citation>
    <scope>NUCLEOTIDE SEQUENCE [LARGE SCALE GENOMIC DNA]</scope>
    <source>
        <strain evidence="8">ATCC MYA-4447 / BCRC 22081 / CBS 7064 / NBRC 10061 / NRRL Y-12695</strain>
    </source>
</reference>
<dbReference type="GO" id="GO:0070681">
    <property type="term" value="P:glutaminyl-tRNAGln biosynthesis via transamidation"/>
    <property type="evidence" value="ECO:0007669"/>
    <property type="project" value="UniProtKB-UniRule"/>
</dbReference>
<evidence type="ECO:0000256" key="4">
    <source>
        <dbReference type="ARBA" id="ARBA00022917"/>
    </source>
</evidence>
<dbReference type="InParanoid" id="G8YUH7"/>
<dbReference type="OrthoDB" id="421993at2759"/>
<dbReference type="GO" id="GO:0005524">
    <property type="term" value="F:ATP binding"/>
    <property type="evidence" value="ECO:0007669"/>
    <property type="project" value="UniProtKB-KW"/>
</dbReference>
<comment type="subcellular location">
    <subcellularLocation>
        <location evidence="5">Mitochondrion</location>
    </subcellularLocation>
</comment>
<feature type="active site" description="Charge relay system" evidence="5">
    <location>
        <position position="59"/>
    </location>
</feature>
<evidence type="ECO:0000256" key="5">
    <source>
        <dbReference type="HAMAP-Rule" id="MF_03150"/>
    </source>
</evidence>
<dbReference type="Pfam" id="PF01425">
    <property type="entry name" value="Amidase"/>
    <property type="match status" value="1"/>
</dbReference>
<feature type="active site" description="Charge relay system" evidence="5">
    <location>
        <position position="136"/>
    </location>
</feature>
<dbReference type="GO" id="GO:0005739">
    <property type="term" value="C:mitochondrion"/>
    <property type="evidence" value="ECO:0007669"/>
    <property type="project" value="UniProtKB-SubCell"/>
</dbReference>
<comment type="similarity">
    <text evidence="5">Belongs to the amidase family. GatA subfamily.</text>
</comment>
<dbReference type="InterPro" id="IPR004412">
    <property type="entry name" value="GatA"/>
</dbReference>
<dbReference type="eggNOG" id="KOG1211">
    <property type="taxonomic scope" value="Eukaryota"/>
</dbReference>
<evidence type="ECO:0000256" key="1">
    <source>
        <dbReference type="ARBA" id="ARBA00022598"/>
    </source>
</evidence>
<dbReference type="HAMAP" id="MF_00120">
    <property type="entry name" value="GatA"/>
    <property type="match status" value="1"/>
</dbReference>
<comment type="function">
    <text evidence="5">Allows the formation of correctly charged Gln-tRNA(Gln) through the transamidation of misacylated Glu-tRNA(Gln) in the mitochondria. The reaction takes place in the presence of glutamine and ATP through an activated gamma-phospho-Glu-tRNA(Gln).</text>
</comment>
<dbReference type="PANTHER" id="PTHR11895">
    <property type="entry name" value="TRANSAMIDASE"/>
    <property type="match status" value="1"/>
</dbReference>
<evidence type="ECO:0000259" key="6">
    <source>
        <dbReference type="Pfam" id="PF01425"/>
    </source>
</evidence>
<dbReference type="GO" id="GO:0050567">
    <property type="term" value="F:glutaminyl-tRNA synthase (glutamine-hydrolyzing) activity"/>
    <property type="evidence" value="ECO:0007669"/>
    <property type="project" value="UniProtKB-UniRule"/>
</dbReference>
<keyword evidence="5" id="KW-0496">Mitochondrion</keyword>
<accession>G8YUH7</accession>
<dbReference type="InterPro" id="IPR000120">
    <property type="entry name" value="Amidase"/>
</dbReference>
<gene>
    <name evidence="7" type="primary">Piso0_000090</name>
    <name evidence="5" type="synonym">HER2</name>
    <name evidence="7" type="ORF">GNLVRS01_PISO0A01782g</name>
</gene>
<dbReference type="PANTHER" id="PTHR11895:SF7">
    <property type="entry name" value="GLUTAMYL-TRNA(GLN) AMIDOTRANSFERASE SUBUNIT A, MITOCHONDRIAL"/>
    <property type="match status" value="1"/>
</dbReference>
<comment type="subunit">
    <text evidence="5">Subunit of the heterotrimeric GatFAB amidotransferase (AdT) complex, composed of A, B and F subunits.</text>
</comment>
<dbReference type="FunCoup" id="G8YUH7">
    <property type="interactions" value="558"/>
</dbReference>
<dbReference type="OMA" id="QPASYCG"/>
<dbReference type="Gene3D" id="3.90.1300.10">
    <property type="entry name" value="Amidase signature (AS) domain"/>
    <property type="match status" value="1"/>
</dbReference>
<evidence type="ECO:0000313" key="8">
    <source>
        <dbReference type="Proteomes" id="UP000005222"/>
    </source>
</evidence>
<protein>
    <recommendedName>
        <fullName evidence="5">Glutamyl-tRNA(Gln) amidotransferase subunit A, mitochondrial</fullName>
        <shortName evidence="5">Glu-AdT subunit A</shortName>
        <ecNumber evidence="5">6.3.5.7</ecNumber>
    </recommendedName>
</protein>
<keyword evidence="4 5" id="KW-0648">Protein biosynthesis</keyword>
<dbReference type="InterPro" id="IPR036928">
    <property type="entry name" value="AS_sf"/>
</dbReference>
<keyword evidence="3 5" id="KW-0067">ATP-binding</keyword>
<dbReference type="InterPro" id="IPR023631">
    <property type="entry name" value="Amidase_dom"/>
</dbReference>
<name>G8YUH7_PICSO</name>
<keyword evidence="2 5" id="KW-0547">Nucleotide-binding</keyword>
<dbReference type="GO" id="GO:0032543">
    <property type="term" value="P:mitochondrial translation"/>
    <property type="evidence" value="ECO:0007669"/>
    <property type="project" value="UniProtKB-UniRule"/>
</dbReference>
<evidence type="ECO:0000256" key="3">
    <source>
        <dbReference type="ARBA" id="ARBA00022840"/>
    </source>
</evidence>
<dbReference type="SUPFAM" id="SSF75304">
    <property type="entry name" value="Amidase signature (AS) enzymes"/>
    <property type="match status" value="1"/>
</dbReference>
<dbReference type="EC" id="6.3.5.7" evidence="5"/>
<dbReference type="AlphaFoldDB" id="G8YUH7"/>
<evidence type="ECO:0000313" key="7">
    <source>
        <dbReference type="EMBL" id="CCE72510.1"/>
    </source>
</evidence>
<feature type="domain" description="Amidase" evidence="6">
    <location>
        <begin position="40"/>
        <end position="472"/>
    </location>
</feature>
<comment type="catalytic activity">
    <reaction evidence="5">
        <text>L-glutamyl-tRNA(Gln) + L-glutamine + ATP + H2O = L-glutaminyl-tRNA(Gln) + L-glutamate + ADP + phosphate + H(+)</text>
        <dbReference type="Rhea" id="RHEA:17521"/>
        <dbReference type="Rhea" id="RHEA-COMP:9681"/>
        <dbReference type="Rhea" id="RHEA-COMP:9684"/>
        <dbReference type="ChEBI" id="CHEBI:15377"/>
        <dbReference type="ChEBI" id="CHEBI:15378"/>
        <dbReference type="ChEBI" id="CHEBI:29985"/>
        <dbReference type="ChEBI" id="CHEBI:30616"/>
        <dbReference type="ChEBI" id="CHEBI:43474"/>
        <dbReference type="ChEBI" id="CHEBI:58359"/>
        <dbReference type="ChEBI" id="CHEBI:78520"/>
        <dbReference type="ChEBI" id="CHEBI:78521"/>
        <dbReference type="ChEBI" id="CHEBI:456216"/>
        <dbReference type="EC" id="6.3.5.7"/>
    </reaction>
</comment>
<keyword evidence="8" id="KW-1185">Reference proteome</keyword>
<organism evidence="7 8">
    <name type="scientific">Pichia sorbitophila (strain ATCC MYA-4447 / BCRC 22081 / CBS 7064 / NBRC 10061 / NRRL Y-12695)</name>
    <name type="common">Hybrid yeast</name>
    <dbReference type="NCBI Taxonomy" id="559304"/>
    <lineage>
        <taxon>Eukaryota</taxon>
        <taxon>Fungi</taxon>
        <taxon>Dikarya</taxon>
        <taxon>Ascomycota</taxon>
        <taxon>Saccharomycotina</taxon>
        <taxon>Pichiomycetes</taxon>
        <taxon>Debaryomycetaceae</taxon>
        <taxon>Millerozyma</taxon>
    </lineage>
</organism>
<sequence length="482" mass="52989">MRLPRTHSIAQIEGIIVFRRGLRTGADEYNSLISEVRSKKHLSEKNNVKPLSGTSFIAKDNIAFPEGYTTCASKALSNYRSPFKATVIQQLEDAGSDLIGKANLDEFGMGSSNVESYFGPVINPAFENEKRIAGGSSGGSAAAVRSELSTFALGTDTGGSVRLPAAYTGVIGFKPTYGRVSRWGVIPYAQTLDTVGILGRDIGVVKQVFNTIDQHDEKDVTSVPEKIRSDWSGLPRLAEIKNTIIGVPEEFLVEELSSYSRQVWYDTLNALRKLGCTIKPVSIPSIRKSLSAYYTIVSAEAASNLSRYDGVRYGFNSADTPGTVHDIISRNRSSAFGQEVQRRIILGNYTLSSESGDHYLKATEVRKMLVKELNQVFSTQHMLFSDEKPNASGCDVLISPTYTSIPCTLDEYHNMNEENFLSSYTNDILTVPASLAGVPAISVPYQKQNTPNTKIPEAIQIIAQHGNDEFLLDFTKELMMRF</sequence>
<dbReference type="Proteomes" id="UP000005222">
    <property type="component" value="Chromosome A"/>
</dbReference>
<dbReference type="GO" id="GO:0030956">
    <property type="term" value="C:glutamyl-tRNA(Gln) amidotransferase complex"/>
    <property type="evidence" value="ECO:0007669"/>
    <property type="project" value="UniProtKB-UniRule"/>
</dbReference>
<proteinExistence type="inferred from homology"/>
<dbReference type="STRING" id="559304.G8YUH7"/>
<dbReference type="EMBL" id="FO082059">
    <property type="protein sequence ID" value="CCE72510.1"/>
    <property type="molecule type" value="Genomic_DNA"/>
</dbReference>
<keyword evidence="1 5" id="KW-0436">Ligase</keyword>
<dbReference type="HOGENOM" id="CLU_009600_7_6_1"/>
<feature type="active site" description="Acyl-ester intermediate" evidence="5">
    <location>
        <position position="160"/>
    </location>
</feature>